<dbReference type="RefSeq" id="WP_218545937.1">
    <property type="nucleotide sequence ID" value="NZ_JAGSPD010000006.1"/>
</dbReference>
<evidence type="ECO:0000259" key="3">
    <source>
        <dbReference type="Pfam" id="PF04542"/>
    </source>
</evidence>
<feature type="domain" description="RNA polymerase sigma-70 region 2" evidence="3">
    <location>
        <begin position="56"/>
        <end position="123"/>
    </location>
</feature>
<dbReference type="Proteomes" id="UP001138894">
    <property type="component" value="Unassembled WGS sequence"/>
</dbReference>
<dbReference type="EMBL" id="JAGSPD010000006">
    <property type="protein sequence ID" value="MBV7269288.1"/>
    <property type="molecule type" value="Genomic_DNA"/>
</dbReference>
<organism evidence="5 6">
    <name type="scientific">Winogradskyella luteola</name>
    <dbReference type="NCBI Taxonomy" id="2828330"/>
    <lineage>
        <taxon>Bacteria</taxon>
        <taxon>Pseudomonadati</taxon>
        <taxon>Bacteroidota</taxon>
        <taxon>Flavobacteriia</taxon>
        <taxon>Flavobacteriales</taxon>
        <taxon>Flavobacteriaceae</taxon>
        <taxon>Winogradskyella</taxon>
    </lineage>
</organism>
<dbReference type="InterPro" id="IPR007627">
    <property type="entry name" value="RNA_pol_sigma70_r2"/>
</dbReference>
<dbReference type="InterPro" id="IPR007624">
    <property type="entry name" value="RNA_pol_sigma70_r3"/>
</dbReference>
<reference evidence="5" key="1">
    <citation type="submission" date="2021-04" db="EMBL/GenBank/DDBJ databases">
        <authorList>
            <person name="Pira H."/>
            <person name="Risdian C."/>
            <person name="Wink J."/>
        </authorList>
    </citation>
    <scope>NUCLEOTIDE SEQUENCE</scope>
    <source>
        <strain evidence="5">WHY3</strain>
    </source>
</reference>
<dbReference type="InterPro" id="IPR007630">
    <property type="entry name" value="RNA_pol_sigma70_r4"/>
</dbReference>
<dbReference type="Pfam" id="PF00140">
    <property type="entry name" value="Sigma70_r1_2"/>
    <property type="match status" value="1"/>
</dbReference>
<dbReference type="GO" id="GO:0003677">
    <property type="term" value="F:DNA binding"/>
    <property type="evidence" value="ECO:0007669"/>
    <property type="project" value="InterPro"/>
</dbReference>
<keyword evidence="6" id="KW-1185">Reference proteome</keyword>
<dbReference type="CDD" id="cd06171">
    <property type="entry name" value="Sigma70_r4"/>
    <property type="match status" value="1"/>
</dbReference>
<evidence type="ECO:0000259" key="4">
    <source>
        <dbReference type="Pfam" id="PF04545"/>
    </source>
</evidence>
<dbReference type="InterPro" id="IPR014284">
    <property type="entry name" value="RNA_pol_sigma-70_dom"/>
</dbReference>
<gene>
    <name evidence="5" type="ORF">KCG49_08815</name>
</gene>
<dbReference type="Pfam" id="PF04542">
    <property type="entry name" value="Sigma70_r2"/>
    <property type="match status" value="1"/>
</dbReference>
<dbReference type="NCBIfam" id="TIGR02937">
    <property type="entry name" value="sigma70-ECF"/>
    <property type="match status" value="1"/>
</dbReference>
<protein>
    <submittedName>
        <fullName evidence="5">RNA polymerase sigma factor RpoD/SigA</fullName>
    </submittedName>
</protein>
<sequence length="287" mass="32751">MRQLQISKRITNRDDKSLDRYLNDISKIDMISSEEEVELAIKIREGNQFAIDKLTKANLRFVISVAKQYQQQGLTLSDLICEGNIGLLKAALRFDETRGFKFISYAVWWIRQSIAQSIAQDSRMVRLPLNKINILNKVKKVNAYFEQENNRPPSYHEIAGLIGVSASEVELCIESSSSHISMDQPIFEDSNYNRHELIKSDTFPSPETSLMSDSLRIDLHTVLSTLSEREAEVIRLHYGIGIDAPMTLSEISQLFGLSTERIRQIRESAIRGLKRSGRTDILIKYLG</sequence>
<evidence type="ECO:0000313" key="6">
    <source>
        <dbReference type="Proteomes" id="UP001138894"/>
    </source>
</evidence>
<evidence type="ECO:0000259" key="2">
    <source>
        <dbReference type="Pfam" id="PF04539"/>
    </source>
</evidence>
<evidence type="ECO:0000313" key="5">
    <source>
        <dbReference type="EMBL" id="MBV7269288.1"/>
    </source>
</evidence>
<comment type="caution">
    <text evidence="5">The sequence shown here is derived from an EMBL/GenBank/DDBJ whole genome shotgun (WGS) entry which is preliminary data.</text>
</comment>
<name>A0A9X1JQU9_9FLAO</name>
<accession>A0A9X1JQU9</accession>
<dbReference type="PANTHER" id="PTHR30603:SF47">
    <property type="entry name" value="RNA POLYMERASE SIGMA FACTOR SIGD, CHLOROPLASTIC"/>
    <property type="match status" value="1"/>
</dbReference>
<dbReference type="GO" id="GO:0006352">
    <property type="term" value="P:DNA-templated transcription initiation"/>
    <property type="evidence" value="ECO:0007669"/>
    <property type="project" value="InterPro"/>
</dbReference>
<dbReference type="PANTHER" id="PTHR30603">
    <property type="entry name" value="RNA POLYMERASE SIGMA FACTOR RPO"/>
    <property type="match status" value="1"/>
</dbReference>
<evidence type="ECO:0000259" key="1">
    <source>
        <dbReference type="Pfam" id="PF00140"/>
    </source>
</evidence>
<dbReference type="InterPro" id="IPR009042">
    <property type="entry name" value="RNA_pol_sigma70_r1_2"/>
</dbReference>
<feature type="domain" description="RNA polymerase sigma-70 region 3" evidence="2">
    <location>
        <begin position="135"/>
        <end position="208"/>
    </location>
</feature>
<dbReference type="Pfam" id="PF04539">
    <property type="entry name" value="Sigma70_r3"/>
    <property type="match status" value="1"/>
</dbReference>
<feature type="domain" description="RNA polymerase sigma-70 region 1.2" evidence="1">
    <location>
        <begin position="17"/>
        <end position="48"/>
    </location>
</feature>
<feature type="domain" description="RNA polymerase sigma-70 region 4" evidence="4">
    <location>
        <begin position="222"/>
        <end position="274"/>
    </location>
</feature>
<proteinExistence type="predicted"/>
<dbReference type="AlphaFoldDB" id="A0A9X1JQU9"/>
<dbReference type="Pfam" id="PF04545">
    <property type="entry name" value="Sigma70_r4"/>
    <property type="match status" value="1"/>
</dbReference>
<dbReference type="GO" id="GO:0016987">
    <property type="term" value="F:sigma factor activity"/>
    <property type="evidence" value="ECO:0007669"/>
    <property type="project" value="InterPro"/>
</dbReference>
<dbReference type="InterPro" id="IPR050239">
    <property type="entry name" value="Sigma-70_RNA_pol_init_factors"/>
</dbReference>